<evidence type="ECO:0000313" key="2">
    <source>
        <dbReference type="EnsemblPlants" id="ONIVA12G05800.1"/>
    </source>
</evidence>
<feature type="compositionally biased region" description="Low complexity" evidence="1">
    <location>
        <begin position="83"/>
        <end position="97"/>
    </location>
</feature>
<proteinExistence type="predicted"/>
<reference evidence="2" key="1">
    <citation type="submission" date="2015-04" db="UniProtKB">
        <authorList>
            <consortium name="EnsemblPlants"/>
        </authorList>
    </citation>
    <scope>IDENTIFICATION</scope>
    <source>
        <strain evidence="2">SL10</strain>
    </source>
</reference>
<organism evidence="2">
    <name type="scientific">Oryza nivara</name>
    <name type="common">Indian wild rice</name>
    <name type="synonym">Oryza sativa f. spontanea</name>
    <dbReference type="NCBI Taxonomy" id="4536"/>
    <lineage>
        <taxon>Eukaryota</taxon>
        <taxon>Viridiplantae</taxon>
        <taxon>Streptophyta</taxon>
        <taxon>Embryophyta</taxon>
        <taxon>Tracheophyta</taxon>
        <taxon>Spermatophyta</taxon>
        <taxon>Magnoliopsida</taxon>
        <taxon>Liliopsida</taxon>
        <taxon>Poales</taxon>
        <taxon>Poaceae</taxon>
        <taxon>BOP clade</taxon>
        <taxon>Oryzoideae</taxon>
        <taxon>Oryzeae</taxon>
        <taxon>Oryzinae</taxon>
        <taxon>Oryza</taxon>
    </lineage>
</organism>
<sequence>MGSIAPAHQRRGTDSIPQSSRAGPARSCISVPCDRLGFCSRISSLRFVLASVHPFSGLGNGARAVEQPGGVGQRRTKPAGRQRATTSSPSSSRPTTAAHRRAPARSSPERHCRRFASGPLSRPWLPTTARPHRPCTHTRPSSASTTA</sequence>
<feature type="compositionally biased region" description="Polar residues" evidence="1">
    <location>
        <begin position="138"/>
        <end position="147"/>
    </location>
</feature>
<dbReference type="HOGENOM" id="CLU_1771046_0_0_1"/>
<dbReference type="EnsemblPlants" id="ONIVA12G05800.1">
    <property type="protein sequence ID" value="ONIVA12G05800.1"/>
    <property type="gene ID" value="ONIVA12G05800"/>
</dbReference>
<name>A0A0E0J808_ORYNI</name>
<evidence type="ECO:0000256" key="1">
    <source>
        <dbReference type="SAM" id="MobiDB-lite"/>
    </source>
</evidence>
<accession>A0A0E0J808</accession>
<protein>
    <submittedName>
        <fullName evidence="2">Uncharacterized protein</fullName>
    </submittedName>
</protein>
<keyword evidence="3" id="KW-1185">Reference proteome</keyword>
<evidence type="ECO:0000313" key="3">
    <source>
        <dbReference type="Proteomes" id="UP000006591"/>
    </source>
</evidence>
<feature type="region of interest" description="Disordered" evidence="1">
    <location>
        <begin position="1"/>
        <end position="26"/>
    </location>
</feature>
<reference evidence="2" key="2">
    <citation type="submission" date="2018-04" db="EMBL/GenBank/DDBJ databases">
        <title>OnivRS2 (Oryza nivara Reference Sequence Version 2).</title>
        <authorList>
            <person name="Zhang J."/>
            <person name="Kudrna D."/>
            <person name="Lee S."/>
            <person name="Talag J."/>
            <person name="Rajasekar S."/>
            <person name="Welchert J."/>
            <person name="Hsing Y.-I."/>
            <person name="Wing R.A."/>
        </authorList>
    </citation>
    <scope>NUCLEOTIDE SEQUENCE [LARGE SCALE GENOMIC DNA]</scope>
    <source>
        <strain evidence="2">SL10</strain>
    </source>
</reference>
<dbReference type="Proteomes" id="UP000006591">
    <property type="component" value="Chromosome 12"/>
</dbReference>
<feature type="region of interest" description="Disordered" evidence="1">
    <location>
        <begin position="55"/>
        <end position="147"/>
    </location>
</feature>
<dbReference type="AlphaFoldDB" id="A0A0E0J808"/>
<dbReference type="Gramene" id="ONIVA12G05800.1">
    <property type="protein sequence ID" value="ONIVA12G05800.1"/>
    <property type="gene ID" value="ONIVA12G05800"/>
</dbReference>